<dbReference type="EMBL" id="CP097510">
    <property type="protein sequence ID" value="URE39555.1"/>
    <property type="molecule type" value="Genomic_DNA"/>
</dbReference>
<sequence>MRGLPAFMEASACAMFLAIEASRAIPCSAAATVFAVGALTTRHPLSVAAWRSTLSIPTPALPTTLRRPLEASNTSRVTFVPLRTISASQREILEQRSWGERLYEQSTLANSRSSASPASPSFSATRMVGRAAASIRSPLAALRAWGAGILELVARRRRRRRSRPKKGDREREERKQTAGEEKEVRGRWSGVVAERWRKALPAAVTEAMASSASTRERKRSF</sequence>
<feature type="compositionally biased region" description="Basic and acidic residues" evidence="1">
    <location>
        <begin position="165"/>
        <end position="186"/>
    </location>
</feature>
<feature type="region of interest" description="Disordered" evidence="1">
    <location>
        <begin position="157"/>
        <end position="188"/>
    </location>
</feature>
<evidence type="ECO:0000313" key="3">
    <source>
        <dbReference type="Proteomes" id="UP001055439"/>
    </source>
</evidence>
<protein>
    <submittedName>
        <fullName evidence="2">Uncharacterized protein</fullName>
    </submittedName>
</protein>
<name>A0A9E7HTC6_9LILI</name>
<dbReference type="AlphaFoldDB" id="A0A9E7HTC6"/>
<keyword evidence="3" id="KW-1185">Reference proteome</keyword>
<accession>A0A9E7HTC6</accession>
<evidence type="ECO:0000313" key="2">
    <source>
        <dbReference type="EMBL" id="URE39555.1"/>
    </source>
</evidence>
<evidence type="ECO:0000256" key="1">
    <source>
        <dbReference type="SAM" id="MobiDB-lite"/>
    </source>
</evidence>
<reference evidence="2" key="1">
    <citation type="submission" date="2022-05" db="EMBL/GenBank/DDBJ databases">
        <title>The Musa troglodytarum L. genome provides insights into the mechanism of non-climacteric behaviour and enrichment of carotenoids.</title>
        <authorList>
            <person name="Wang J."/>
        </authorList>
    </citation>
    <scope>NUCLEOTIDE SEQUENCE</scope>
    <source>
        <tissue evidence="2">Leaf</tissue>
    </source>
</reference>
<proteinExistence type="predicted"/>
<organism evidence="2 3">
    <name type="scientific">Musa troglodytarum</name>
    <name type="common">fe'i banana</name>
    <dbReference type="NCBI Taxonomy" id="320322"/>
    <lineage>
        <taxon>Eukaryota</taxon>
        <taxon>Viridiplantae</taxon>
        <taxon>Streptophyta</taxon>
        <taxon>Embryophyta</taxon>
        <taxon>Tracheophyta</taxon>
        <taxon>Spermatophyta</taxon>
        <taxon>Magnoliopsida</taxon>
        <taxon>Liliopsida</taxon>
        <taxon>Zingiberales</taxon>
        <taxon>Musaceae</taxon>
        <taxon>Musa</taxon>
    </lineage>
</organism>
<dbReference type="OrthoDB" id="2001402at2759"/>
<dbReference type="Proteomes" id="UP001055439">
    <property type="component" value="Chromosome 8"/>
</dbReference>
<gene>
    <name evidence="2" type="ORF">MUK42_35645</name>
</gene>